<dbReference type="GO" id="GO:0009908">
    <property type="term" value="P:flower development"/>
    <property type="evidence" value="ECO:0007669"/>
    <property type="project" value="UniProtKB-KW"/>
</dbReference>
<gene>
    <name evidence="6" type="ORF">HHK36_006155</name>
</gene>
<evidence type="ECO:0000256" key="2">
    <source>
        <dbReference type="ARBA" id="ARBA00022782"/>
    </source>
</evidence>
<evidence type="ECO:0000256" key="1">
    <source>
        <dbReference type="ARBA" id="ARBA00008956"/>
    </source>
</evidence>
<feature type="region of interest" description="Disordered" evidence="5">
    <location>
        <begin position="163"/>
        <end position="224"/>
    </location>
</feature>
<organism evidence="6 7">
    <name type="scientific">Tetracentron sinense</name>
    <name type="common">Spur-leaf</name>
    <dbReference type="NCBI Taxonomy" id="13715"/>
    <lineage>
        <taxon>Eukaryota</taxon>
        <taxon>Viridiplantae</taxon>
        <taxon>Streptophyta</taxon>
        <taxon>Embryophyta</taxon>
        <taxon>Tracheophyta</taxon>
        <taxon>Spermatophyta</taxon>
        <taxon>Magnoliopsida</taxon>
        <taxon>Trochodendrales</taxon>
        <taxon>Trochodendraceae</taxon>
        <taxon>Tetracentron</taxon>
    </lineage>
</organism>
<dbReference type="Pfam" id="PF07899">
    <property type="entry name" value="Frigida"/>
    <property type="match status" value="1"/>
</dbReference>
<sequence>MCSTPSFAYGCKQDHNSPLLTMFCKGEQDQNRSRGDHEALCFPAIVSTGIWSTIFVEDLSAFYWTDIIEELVKSGKEIEAVYFASESGLTERFPPVSLLRSYLRNSRKSSATLLKNGHYNKAATEEACALELNAIKAIIKCVEDHHLESEFAIDSLRKRVTQLERSKSERKKSAASANRPPNKRTHGGSGRGGGPPAFRPAKAGRFSNAHPSFGHRNPAAAHQNPAARFSGPYNYPNQSMYEAPATTSYASAYGGTHTQSPAPLPQHYSYTSEDIGVGGVQTSGSYGGQTSYGAYDYSMGAPPTYQSSYTQ</sequence>
<dbReference type="AlphaFoldDB" id="A0A834ZGP0"/>
<keyword evidence="2 4" id="KW-0221">Differentiation</keyword>
<protein>
    <recommendedName>
        <fullName evidence="4">FRIGIDA-like protein</fullName>
    </recommendedName>
</protein>
<comment type="caution">
    <text evidence="6">The sequence shown here is derived from an EMBL/GenBank/DDBJ whole genome shotgun (WGS) entry which is preliminary data.</text>
</comment>
<evidence type="ECO:0000256" key="4">
    <source>
        <dbReference type="RuleBase" id="RU364012"/>
    </source>
</evidence>
<dbReference type="Proteomes" id="UP000655225">
    <property type="component" value="Unassembled WGS sequence"/>
</dbReference>
<dbReference type="OMA" id="WSTIFVE"/>
<dbReference type="OrthoDB" id="1917867at2759"/>
<keyword evidence="3 4" id="KW-0287">Flowering</keyword>
<evidence type="ECO:0000313" key="6">
    <source>
        <dbReference type="EMBL" id="KAF8407030.1"/>
    </source>
</evidence>
<dbReference type="PANTHER" id="PTHR31791">
    <property type="entry name" value="FRIGIDA-LIKE PROTEIN 3-RELATED"/>
    <property type="match status" value="1"/>
</dbReference>
<dbReference type="EMBL" id="JABCRI010000004">
    <property type="protein sequence ID" value="KAF8407030.1"/>
    <property type="molecule type" value="Genomic_DNA"/>
</dbReference>
<dbReference type="GO" id="GO:0030154">
    <property type="term" value="P:cell differentiation"/>
    <property type="evidence" value="ECO:0007669"/>
    <property type="project" value="UniProtKB-KW"/>
</dbReference>
<evidence type="ECO:0000313" key="7">
    <source>
        <dbReference type="Proteomes" id="UP000655225"/>
    </source>
</evidence>
<comment type="similarity">
    <text evidence="1 4">Belongs to the Frigida family.</text>
</comment>
<name>A0A834ZGP0_TETSI</name>
<evidence type="ECO:0000256" key="5">
    <source>
        <dbReference type="SAM" id="MobiDB-lite"/>
    </source>
</evidence>
<reference evidence="6 7" key="1">
    <citation type="submission" date="2020-04" db="EMBL/GenBank/DDBJ databases">
        <title>Plant Genome Project.</title>
        <authorList>
            <person name="Zhang R.-G."/>
        </authorList>
    </citation>
    <scope>NUCLEOTIDE SEQUENCE [LARGE SCALE GENOMIC DNA]</scope>
    <source>
        <strain evidence="6">YNK0</strain>
        <tissue evidence="6">Leaf</tissue>
    </source>
</reference>
<dbReference type="PANTHER" id="PTHR31791:SF10">
    <property type="entry name" value="FRIGIDA-LIKE PROTEIN"/>
    <property type="match status" value="1"/>
</dbReference>
<accession>A0A834ZGP0</accession>
<proteinExistence type="inferred from homology"/>
<keyword evidence="4" id="KW-0217">Developmental protein</keyword>
<keyword evidence="7" id="KW-1185">Reference proteome</keyword>
<dbReference type="InterPro" id="IPR012474">
    <property type="entry name" value="Frigida"/>
</dbReference>
<evidence type="ECO:0000256" key="3">
    <source>
        <dbReference type="ARBA" id="ARBA00023089"/>
    </source>
</evidence>